<protein>
    <submittedName>
        <fullName evidence="2">SAM-dependent methyltransferase</fullName>
    </submittedName>
</protein>
<keyword evidence="3" id="KW-1185">Reference proteome</keyword>
<dbReference type="GO" id="GO:0008168">
    <property type="term" value="F:methyltransferase activity"/>
    <property type="evidence" value="ECO:0007669"/>
    <property type="project" value="UniProtKB-KW"/>
</dbReference>
<dbReference type="GO" id="GO:0032259">
    <property type="term" value="P:methylation"/>
    <property type="evidence" value="ECO:0007669"/>
    <property type="project" value="UniProtKB-KW"/>
</dbReference>
<organism evidence="2 3">
    <name type="scientific">Tunturiibacter gelidiferens</name>
    <dbReference type="NCBI Taxonomy" id="3069689"/>
    <lineage>
        <taxon>Bacteria</taxon>
        <taxon>Pseudomonadati</taxon>
        <taxon>Acidobacteriota</taxon>
        <taxon>Terriglobia</taxon>
        <taxon>Terriglobales</taxon>
        <taxon>Acidobacteriaceae</taxon>
        <taxon>Tunturiibacter</taxon>
    </lineage>
</organism>
<keyword evidence="2" id="KW-0489">Methyltransferase</keyword>
<proteinExistence type="predicted"/>
<name>A0A9X0QAV4_9BACT</name>
<reference evidence="2 3" key="1">
    <citation type="submission" date="2020-08" db="EMBL/GenBank/DDBJ databases">
        <title>Genomic Encyclopedia of Type Strains, Phase IV (KMG-V): Genome sequencing to study the core and pangenomes of soil and plant-associated prokaryotes.</title>
        <authorList>
            <person name="Whitman W."/>
        </authorList>
    </citation>
    <scope>NUCLEOTIDE SEQUENCE [LARGE SCALE GENOMIC DNA]</scope>
    <source>
        <strain evidence="2 3">X5P2</strain>
    </source>
</reference>
<accession>A0A9X0QAV4</accession>
<evidence type="ECO:0000313" key="3">
    <source>
        <dbReference type="Proteomes" id="UP000535182"/>
    </source>
</evidence>
<evidence type="ECO:0000313" key="2">
    <source>
        <dbReference type="EMBL" id="MBB5326878.1"/>
    </source>
</evidence>
<dbReference type="Proteomes" id="UP000535182">
    <property type="component" value="Unassembled WGS sequence"/>
</dbReference>
<dbReference type="SUPFAM" id="SSF53335">
    <property type="entry name" value="S-adenosyl-L-methionine-dependent methyltransferases"/>
    <property type="match status" value="1"/>
</dbReference>
<gene>
    <name evidence="2" type="ORF">HDF14_000472</name>
</gene>
<dbReference type="EMBL" id="JACHEB010000001">
    <property type="protein sequence ID" value="MBB5326878.1"/>
    <property type="molecule type" value="Genomic_DNA"/>
</dbReference>
<dbReference type="Gene3D" id="3.40.50.150">
    <property type="entry name" value="Vaccinia Virus protein VP39"/>
    <property type="match status" value="1"/>
</dbReference>
<comment type="caution">
    <text evidence="2">The sequence shown here is derived from an EMBL/GenBank/DDBJ whole genome shotgun (WGS) entry which is preliminary data.</text>
</comment>
<dbReference type="InterPro" id="IPR029063">
    <property type="entry name" value="SAM-dependent_MTases_sf"/>
</dbReference>
<evidence type="ECO:0000259" key="1">
    <source>
        <dbReference type="Pfam" id="PF13649"/>
    </source>
</evidence>
<keyword evidence="2" id="KW-0808">Transferase</keyword>
<dbReference type="InterPro" id="IPR041698">
    <property type="entry name" value="Methyltransf_25"/>
</dbReference>
<sequence>MKQRILRSLRTAGLLNAAERANFLFVNRKQRRKNMLFGQANPGFVVPPEALAYDAYSWLDWENYRKSGTDTAALLSQIASRHLSENHPLRVLEWGCGPARVIRHISAAFGAKTEVYGSDYNEDTIKWCSKSIPGVNFTLNGLEPPLPFDSGIFDFVYSISVFTHLSESVSRAWIEELIRITHSGSILVVTMQGDAYLEKLLPDEVEVYRSRGIVLRGNVTEGSRIFSAFHSREYLTTKLFQNLEVLEFIPSPSLGQDIWVLRKP</sequence>
<dbReference type="RefSeq" id="WP_183973111.1">
    <property type="nucleotide sequence ID" value="NZ_JACHEB010000001.1"/>
</dbReference>
<dbReference type="CDD" id="cd02440">
    <property type="entry name" value="AdoMet_MTases"/>
    <property type="match status" value="1"/>
</dbReference>
<feature type="domain" description="Methyltransferase" evidence="1">
    <location>
        <begin position="91"/>
        <end position="183"/>
    </location>
</feature>
<dbReference type="Pfam" id="PF13649">
    <property type="entry name" value="Methyltransf_25"/>
    <property type="match status" value="1"/>
</dbReference>
<dbReference type="AlphaFoldDB" id="A0A9X0QAV4"/>